<dbReference type="InterPro" id="IPR019683">
    <property type="entry name" value="SirA"/>
</dbReference>
<accession>A0ABT6H018</accession>
<evidence type="ECO:0000313" key="1">
    <source>
        <dbReference type="EMBL" id="MDG5752684.1"/>
    </source>
</evidence>
<keyword evidence="2" id="KW-1185">Reference proteome</keyword>
<name>A0ABT6H018_9BACI</name>
<comment type="caution">
    <text evidence="1">The sequence shown here is derived from an EMBL/GenBank/DDBJ whole genome shotgun (WGS) entry which is preliminary data.</text>
</comment>
<dbReference type="EMBL" id="JARULN010000001">
    <property type="protein sequence ID" value="MDG5752684.1"/>
    <property type="molecule type" value="Genomic_DNA"/>
</dbReference>
<dbReference type="Proteomes" id="UP001218246">
    <property type="component" value="Unassembled WGS sequence"/>
</dbReference>
<proteinExistence type="predicted"/>
<organism evidence="1 2">
    <name type="scientific">Ectobacillus antri</name>
    <dbReference type="NCBI Taxonomy" id="2486280"/>
    <lineage>
        <taxon>Bacteria</taxon>
        <taxon>Bacillati</taxon>
        <taxon>Bacillota</taxon>
        <taxon>Bacilli</taxon>
        <taxon>Bacillales</taxon>
        <taxon>Bacillaceae</taxon>
        <taxon>Ectobacillus</taxon>
    </lineage>
</organism>
<sequence>MKTYHLYLIQDDIAKTYFGREFLLFDLFSRFSNANSLTEKKVLYKQIQFVTKPIKTIKLHHRIEQALQNSLAYKKGEECHLLYGEKEECCTLRLYHRHVEIHSQGSGEWETIFFEVLRKNEDTFLAMNYQERRYGWLNPIKQERKFV</sequence>
<dbReference type="Gene3D" id="3.30.310.250">
    <property type="entry name" value="Sporulation inhibitor of replication protein SirA"/>
    <property type="match status" value="1"/>
</dbReference>
<dbReference type="RefSeq" id="WP_124563782.1">
    <property type="nucleotide sequence ID" value="NZ_JARRRY010000001.1"/>
</dbReference>
<evidence type="ECO:0000313" key="2">
    <source>
        <dbReference type="Proteomes" id="UP001218246"/>
    </source>
</evidence>
<protein>
    <submittedName>
        <fullName evidence="1">Sporulation inhibitor of replication protein SirA</fullName>
    </submittedName>
</protein>
<gene>
    <name evidence="1" type="primary">sirA</name>
    <name evidence="1" type="ORF">P6P90_01535</name>
</gene>
<dbReference type="InterPro" id="IPR038449">
    <property type="entry name" value="SirA_sf"/>
</dbReference>
<dbReference type="Pfam" id="PF10747">
    <property type="entry name" value="SirA"/>
    <property type="match status" value="1"/>
</dbReference>
<reference evidence="1 2" key="1">
    <citation type="submission" date="2023-04" db="EMBL/GenBank/DDBJ databases">
        <title>Ectobacillus antri isolated from activated sludge.</title>
        <authorList>
            <person name="Yan P."/>
            <person name="Liu X."/>
        </authorList>
    </citation>
    <scope>NUCLEOTIDE SEQUENCE [LARGE SCALE GENOMIC DNA]</scope>
    <source>
        <strain evidence="1 2">C18H</strain>
    </source>
</reference>